<dbReference type="Pfam" id="PF04121">
    <property type="entry name" value="Nup84_Nup100"/>
    <property type="match status" value="1"/>
</dbReference>
<proteinExistence type="inferred from homology"/>
<dbReference type="Gene3D" id="1.20.190.50">
    <property type="match status" value="1"/>
</dbReference>
<evidence type="ECO:0000256" key="6">
    <source>
        <dbReference type="ARBA" id="ARBA00023242"/>
    </source>
</evidence>
<comment type="subcellular location">
    <subcellularLocation>
        <location evidence="7">Nucleus</location>
        <location evidence="7">Nuclear pore complex</location>
    </subcellularLocation>
    <subcellularLocation>
        <location evidence="7">Nucleus membrane</location>
    </subcellularLocation>
</comment>
<keyword evidence="1 7" id="KW-0813">Transport</keyword>
<dbReference type="Gene3D" id="1.10.3450.20">
    <property type="match status" value="1"/>
</dbReference>
<keyword evidence="9" id="KW-1185">Reference proteome</keyword>
<dbReference type="GO" id="GO:0031965">
    <property type="term" value="C:nuclear membrane"/>
    <property type="evidence" value="ECO:0007669"/>
    <property type="project" value="UniProtKB-SubCell"/>
</dbReference>
<keyword evidence="5 7" id="KW-0906">Nuclear pore complex</keyword>
<dbReference type="InterPro" id="IPR007252">
    <property type="entry name" value="Nup84/Nup107"/>
</dbReference>
<evidence type="ECO:0000256" key="3">
    <source>
        <dbReference type="ARBA" id="ARBA00022927"/>
    </source>
</evidence>
<evidence type="ECO:0000256" key="5">
    <source>
        <dbReference type="ARBA" id="ARBA00023132"/>
    </source>
</evidence>
<evidence type="ECO:0000256" key="4">
    <source>
        <dbReference type="ARBA" id="ARBA00023010"/>
    </source>
</evidence>
<keyword evidence="6 7" id="KW-0539">Nucleus</keyword>
<name>A0A1G4JH38_9SACH</name>
<dbReference type="AlphaFoldDB" id="A0A1G4JH38"/>
<comment type="function">
    <text evidence="7">Functions as a component of the nuclear pore complex (NPC).</text>
</comment>
<dbReference type="OrthoDB" id="3098at2759"/>
<dbReference type="GO" id="GO:0006606">
    <property type="term" value="P:protein import into nucleus"/>
    <property type="evidence" value="ECO:0007669"/>
    <property type="project" value="TreeGrafter"/>
</dbReference>
<keyword evidence="7" id="KW-0472">Membrane</keyword>
<evidence type="ECO:0000313" key="9">
    <source>
        <dbReference type="Proteomes" id="UP000191144"/>
    </source>
</evidence>
<comment type="subunit">
    <text evidence="7">Part of the nuclear pore complex (NPC).</text>
</comment>
<dbReference type="GO" id="GO:0000973">
    <property type="term" value="P:post-transcriptional tethering of RNA polymerase II gene DNA at nuclear periphery"/>
    <property type="evidence" value="ECO:0007669"/>
    <property type="project" value="TreeGrafter"/>
</dbReference>
<protein>
    <recommendedName>
        <fullName evidence="7">Nuclear pore complex protein</fullName>
    </recommendedName>
</protein>
<dbReference type="Proteomes" id="UP000191144">
    <property type="component" value="Chromosome E"/>
</dbReference>
<dbReference type="GO" id="GO:0017056">
    <property type="term" value="F:structural constituent of nuclear pore"/>
    <property type="evidence" value="ECO:0007669"/>
    <property type="project" value="UniProtKB-UniRule"/>
</dbReference>
<accession>A0A1G4JH38</accession>
<dbReference type="GO" id="GO:0006406">
    <property type="term" value="P:mRNA export from nucleus"/>
    <property type="evidence" value="ECO:0007669"/>
    <property type="project" value="TreeGrafter"/>
</dbReference>
<keyword evidence="3" id="KW-0653">Protein transport</keyword>
<dbReference type="PANTHER" id="PTHR13003:SF2">
    <property type="entry name" value="NUCLEAR PORE COMPLEX PROTEIN NUP107"/>
    <property type="match status" value="1"/>
</dbReference>
<evidence type="ECO:0000256" key="1">
    <source>
        <dbReference type="ARBA" id="ARBA00022448"/>
    </source>
</evidence>
<organism evidence="8 9">
    <name type="scientific">Lachancea meyersii CBS 8951</name>
    <dbReference type="NCBI Taxonomy" id="1266667"/>
    <lineage>
        <taxon>Eukaryota</taxon>
        <taxon>Fungi</taxon>
        <taxon>Dikarya</taxon>
        <taxon>Ascomycota</taxon>
        <taxon>Saccharomycotina</taxon>
        <taxon>Saccharomycetes</taxon>
        <taxon>Saccharomycetales</taxon>
        <taxon>Saccharomycetaceae</taxon>
        <taxon>Lachancea</taxon>
    </lineage>
</organism>
<dbReference type="EMBL" id="LT598481">
    <property type="protein sequence ID" value="SCU89581.1"/>
    <property type="molecule type" value="Genomic_DNA"/>
</dbReference>
<evidence type="ECO:0000256" key="7">
    <source>
        <dbReference type="RuleBase" id="RU365072"/>
    </source>
</evidence>
<dbReference type="PANTHER" id="PTHR13003">
    <property type="entry name" value="NUP107-RELATED"/>
    <property type="match status" value="1"/>
</dbReference>
<gene>
    <name evidence="8" type="ORF">LAME_0E04390G</name>
</gene>
<dbReference type="GO" id="GO:0031080">
    <property type="term" value="C:nuclear pore outer ring"/>
    <property type="evidence" value="ECO:0007669"/>
    <property type="project" value="TreeGrafter"/>
</dbReference>
<comment type="similarity">
    <text evidence="7">Belongs to the nucleoporin Nup84/Nup107 family.</text>
</comment>
<sequence>MEIDSGRNISVLVEFANVLKEFKITELNSPGSKNFFDVVREFRSVAGEAALKLVSGDIASSGGVFENWDLEAKLWHLIELLVDYRTADVDLEQEGQSSADSIYHKVRMEDNSPLYELWLIIVWIQSNVKVPERPDSLGTSKWSNSFISGELKSCDSDYPLRDPKCVLDPEDIQSDQSFYKYAYELIQAGKMDEARKECEHTDNLTLALILCGVDNQVELDTESPHTLESYKQKTLWRRAVHSLSKNEKLDAYERAIYSYLAGDIGQTTENIETSWDTELLLYLNQSWQTALENHMVKENLVNTKEMIVPMEIQSIPLQSALDIVSKNHPRASEHPLRVLMGAVMLDKVPSVIKSSVAMLVDAIKGLDPSNVMVEEPYLLRVVTHLVIMMDIVYPGSIEEQDKSKLITAYVTILSFYELNDIIPVYISFLSEPDALEAYSFLLSNLTETDARKKQLELCRLLHLPVANILRRTAQRVFDETENSYCPRARVNVQSPINATDKRLIAAAEWLIEGHISVDALNSLVVISRRFLLNGRINSLRYLYEKQNLDNLIKNYEIDTLTDTENTSTAAKEIGDYRSLIQAFKKFEQWQEMSRGEQSDTNLSSLLTSFRNISSFVHKVIKSFLMDLSDKSTPEDQDTIYEIRALYTPHMVIELHRAFVVASEKLRVASFVTEALSLANLVANETDRIYLLFQSCGRLEEYLQLIARTATMIKP</sequence>
<evidence type="ECO:0000256" key="2">
    <source>
        <dbReference type="ARBA" id="ARBA00022816"/>
    </source>
</evidence>
<keyword evidence="4 7" id="KW-0811">Translocation</keyword>
<reference evidence="9" key="1">
    <citation type="submission" date="2016-03" db="EMBL/GenBank/DDBJ databases">
        <authorList>
            <person name="Devillers Hugo."/>
        </authorList>
    </citation>
    <scope>NUCLEOTIDE SEQUENCE [LARGE SCALE GENOMIC DNA]</scope>
</reference>
<evidence type="ECO:0000313" key="8">
    <source>
        <dbReference type="EMBL" id="SCU89581.1"/>
    </source>
</evidence>
<keyword evidence="2" id="KW-0509">mRNA transport</keyword>